<organism evidence="2 3">
    <name type="scientific">Natronococcus pandeyae</name>
    <dbReference type="NCBI Taxonomy" id="2055836"/>
    <lineage>
        <taxon>Archaea</taxon>
        <taxon>Methanobacteriati</taxon>
        <taxon>Methanobacteriota</taxon>
        <taxon>Stenosarchaea group</taxon>
        <taxon>Halobacteria</taxon>
        <taxon>Halobacteriales</taxon>
        <taxon>Natrialbaceae</taxon>
        <taxon>Natronococcus</taxon>
    </lineage>
</organism>
<dbReference type="RefSeq" id="WP_148856650.1">
    <property type="nucleotide sequence ID" value="NZ_PHNJ01000002.1"/>
</dbReference>
<dbReference type="AlphaFoldDB" id="A0A8J8TT60"/>
<proteinExistence type="predicted"/>
<dbReference type="OrthoDB" id="161697at2157"/>
<evidence type="ECO:0000313" key="3">
    <source>
        <dbReference type="Proteomes" id="UP000766904"/>
    </source>
</evidence>
<keyword evidence="3" id="KW-1185">Reference proteome</keyword>
<comment type="caution">
    <text evidence="2">The sequence shown here is derived from an EMBL/GenBank/DDBJ whole genome shotgun (WGS) entry which is preliminary data.</text>
</comment>
<feature type="region of interest" description="Disordered" evidence="1">
    <location>
        <begin position="13"/>
        <end position="33"/>
    </location>
</feature>
<gene>
    <name evidence="2" type="ORF">CV102_04275</name>
</gene>
<evidence type="ECO:0000256" key="1">
    <source>
        <dbReference type="SAM" id="MobiDB-lite"/>
    </source>
</evidence>
<dbReference type="Proteomes" id="UP000766904">
    <property type="component" value="Unassembled WGS sequence"/>
</dbReference>
<evidence type="ECO:0000313" key="2">
    <source>
        <dbReference type="EMBL" id="TYL39519.1"/>
    </source>
</evidence>
<name>A0A8J8TT60_9EURY</name>
<protein>
    <submittedName>
        <fullName evidence="2">Uncharacterized protein</fullName>
    </submittedName>
</protein>
<accession>A0A8J8TT60</accession>
<dbReference type="EMBL" id="PHNJ01000002">
    <property type="protein sequence ID" value="TYL39519.1"/>
    <property type="molecule type" value="Genomic_DNA"/>
</dbReference>
<sequence>MLADERRQQILFSLADDPSPTTPGSPPDAGGSEIGVRVAQYHTHLPKRADHGFVRWTPEENVLEEGTKFEEIRPVLELLEEYRE</sequence>
<reference evidence="2" key="1">
    <citation type="submission" date="2017-11" db="EMBL/GenBank/DDBJ databases">
        <authorList>
            <person name="Kajale S.C."/>
            <person name="Sharma A."/>
        </authorList>
    </citation>
    <scope>NUCLEOTIDE SEQUENCE</scope>
    <source>
        <strain evidence="2">LS1_42</strain>
    </source>
</reference>